<feature type="transmembrane region" description="Helical" evidence="10">
    <location>
        <begin position="147"/>
        <end position="165"/>
    </location>
</feature>
<dbReference type="GO" id="GO:0034625">
    <property type="term" value="P:fatty acid elongation, monounsaturated fatty acid"/>
    <property type="evidence" value="ECO:0007669"/>
    <property type="project" value="TreeGrafter"/>
</dbReference>
<keyword evidence="6 10" id="KW-1133">Transmembrane helix</keyword>
<dbReference type="PANTHER" id="PTHR11157:SF21">
    <property type="entry name" value="ELONGATION OF VERY LONG CHAIN FATTY ACIDS PROTEIN"/>
    <property type="match status" value="1"/>
</dbReference>
<dbReference type="EC" id="2.3.1.199" evidence="10"/>
<dbReference type="Pfam" id="PF01151">
    <property type="entry name" value="ELO"/>
    <property type="match status" value="1"/>
</dbReference>
<dbReference type="EMBL" id="OU895879">
    <property type="protein sequence ID" value="CAG9809252.1"/>
    <property type="molecule type" value="Genomic_DNA"/>
</dbReference>
<dbReference type="PANTHER" id="PTHR11157">
    <property type="entry name" value="FATTY ACID ACYL TRANSFERASE-RELATED"/>
    <property type="match status" value="1"/>
</dbReference>
<evidence type="ECO:0000256" key="8">
    <source>
        <dbReference type="ARBA" id="ARBA00023136"/>
    </source>
</evidence>
<evidence type="ECO:0000256" key="10">
    <source>
        <dbReference type="RuleBase" id="RU361115"/>
    </source>
</evidence>
<evidence type="ECO:0000256" key="3">
    <source>
        <dbReference type="ARBA" id="ARBA00022679"/>
    </source>
</evidence>
<dbReference type="OrthoDB" id="434092at2759"/>
<accession>A0A9N9S116</accession>
<dbReference type="GO" id="GO:0009922">
    <property type="term" value="F:fatty acid elongase activity"/>
    <property type="evidence" value="ECO:0007669"/>
    <property type="project" value="UniProtKB-EC"/>
</dbReference>
<feature type="transmembrane region" description="Helical" evidence="10">
    <location>
        <begin position="171"/>
        <end position="189"/>
    </location>
</feature>
<evidence type="ECO:0000256" key="7">
    <source>
        <dbReference type="ARBA" id="ARBA00023098"/>
    </source>
</evidence>
<evidence type="ECO:0000256" key="1">
    <source>
        <dbReference type="ARBA" id="ARBA00004141"/>
    </source>
</evidence>
<keyword evidence="4 10" id="KW-0812">Transmembrane</keyword>
<evidence type="ECO:0000256" key="4">
    <source>
        <dbReference type="ARBA" id="ARBA00022692"/>
    </source>
</evidence>
<dbReference type="InterPro" id="IPR002076">
    <property type="entry name" value="ELO_fam"/>
</dbReference>
<comment type="subcellular location">
    <subcellularLocation>
        <location evidence="1">Membrane</location>
        <topology evidence="1">Multi-pass membrane protein</topology>
    </subcellularLocation>
</comment>
<name>A0A9N9S116_9DIPT</name>
<evidence type="ECO:0000256" key="5">
    <source>
        <dbReference type="ARBA" id="ARBA00022832"/>
    </source>
</evidence>
<feature type="transmembrane region" description="Helical" evidence="10">
    <location>
        <begin position="69"/>
        <end position="90"/>
    </location>
</feature>
<dbReference type="GO" id="GO:0005789">
    <property type="term" value="C:endoplasmic reticulum membrane"/>
    <property type="evidence" value="ECO:0007669"/>
    <property type="project" value="TreeGrafter"/>
</dbReference>
<dbReference type="GO" id="GO:0019367">
    <property type="term" value="P:fatty acid elongation, saturated fatty acid"/>
    <property type="evidence" value="ECO:0007669"/>
    <property type="project" value="TreeGrafter"/>
</dbReference>
<dbReference type="PROSITE" id="PS01188">
    <property type="entry name" value="ELO"/>
    <property type="match status" value="1"/>
</dbReference>
<reference evidence="11" key="1">
    <citation type="submission" date="2022-01" db="EMBL/GenBank/DDBJ databases">
        <authorList>
            <person name="King R."/>
        </authorList>
    </citation>
    <scope>NUCLEOTIDE SEQUENCE</scope>
</reference>
<gene>
    <name evidence="11" type="ORF">CHIRRI_LOCUS12080</name>
</gene>
<dbReference type="GO" id="GO:0030148">
    <property type="term" value="P:sphingolipid biosynthetic process"/>
    <property type="evidence" value="ECO:0007669"/>
    <property type="project" value="TreeGrafter"/>
</dbReference>
<evidence type="ECO:0000313" key="12">
    <source>
        <dbReference type="Proteomes" id="UP001153620"/>
    </source>
</evidence>
<keyword evidence="3 10" id="KW-0808">Transferase</keyword>
<evidence type="ECO:0000256" key="2">
    <source>
        <dbReference type="ARBA" id="ARBA00022516"/>
    </source>
</evidence>
<evidence type="ECO:0000256" key="9">
    <source>
        <dbReference type="ARBA" id="ARBA00023160"/>
    </source>
</evidence>
<keyword evidence="7 10" id="KW-0443">Lipid metabolism</keyword>
<proteinExistence type="inferred from homology"/>
<sequence>MALVIRNAIDVYWTINNVWDDKRVKDWLFMSSPFKPIAIIAIYLFIVLKWGPKWMEKRQPYKLDFIIKTYNLLQVACCLFLTVDVFRLTFARNYSIICEPVDYSYDPVAMRIARFGHWYFLTKVFDLFDTIFFVLKKKNSHVSFLHVYHHAGMVALTWIGTKYVAGGHSVFTGWINSFVHVIMYFYYYLTTVDNKYKQSFWKKYITQLQMVQFGLMALHWLSLILSNDCGFPKFISFFMLPQNAFIFALFFDFYMKAYGSKKTKIEDSKKSELNIEVEVNNNLNQPSITKVNARKEKN</sequence>
<dbReference type="GO" id="GO:0034626">
    <property type="term" value="P:fatty acid elongation, polyunsaturated fatty acid"/>
    <property type="evidence" value="ECO:0007669"/>
    <property type="project" value="TreeGrafter"/>
</dbReference>
<feature type="transmembrane region" description="Helical" evidence="10">
    <location>
        <begin position="27"/>
        <end position="48"/>
    </location>
</feature>
<evidence type="ECO:0000256" key="6">
    <source>
        <dbReference type="ARBA" id="ARBA00022989"/>
    </source>
</evidence>
<comment type="similarity">
    <text evidence="10">Belongs to the ELO family.</text>
</comment>
<dbReference type="Proteomes" id="UP001153620">
    <property type="component" value="Chromosome 3"/>
</dbReference>
<feature type="transmembrane region" description="Helical" evidence="10">
    <location>
        <begin position="234"/>
        <end position="254"/>
    </location>
</feature>
<keyword evidence="5 10" id="KW-0276">Fatty acid metabolism</keyword>
<keyword evidence="2 10" id="KW-0444">Lipid biosynthesis</keyword>
<feature type="transmembrane region" description="Helical" evidence="10">
    <location>
        <begin position="117"/>
        <end position="135"/>
    </location>
</feature>
<feature type="transmembrane region" description="Helical" evidence="10">
    <location>
        <begin position="210"/>
        <end position="228"/>
    </location>
</feature>
<evidence type="ECO:0000313" key="11">
    <source>
        <dbReference type="EMBL" id="CAG9809252.1"/>
    </source>
</evidence>
<dbReference type="AlphaFoldDB" id="A0A9N9S116"/>
<protein>
    <recommendedName>
        <fullName evidence="10">Elongation of very long chain fatty acids protein</fullName>
        <ecNumber evidence="10">2.3.1.199</ecNumber>
    </recommendedName>
    <alternativeName>
        <fullName evidence="10">Very-long-chain 3-oxoacyl-CoA synthase</fullName>
    </alternativeName>
</protein>
<keyword evidence="9 10" id="KW-0275">Fatty acid biosynthesis</keyword>
<reference evidence="11" key="2">
    <citation type="submission" date="2022-10" db="EMBL/GenBank/DDBJ databases">
        <authorList>
            <consortium name="ENA_rothamsted_submissions"/>
            <consortium name="culmorum"/>
            <person name="King R."/>
        </authorList>
    </citation>
    <scope>NUCLEOTIDE SEQUENCE</scope>
</reference>
<dbReference type="InterPro" id="IPR030457">
    <property type="entry name" value="ELO_CS"/>
</dbReference>
<organism evidence="11 12">
    <name type="scientific">Chironomus riparius</name>
    <dbReference type="NCBI Taxonomy" id="315576"/>
    <lineage>
        <taxon>Eukaryota</taxon>
        <taxon>Metazoa</taxon>
        <taxon>Ecdysozoa</taxon>
        <taxon>Arthropoda</taxon>
        <taxon>Hexapoda</taxon>
        <taxon>Insecta</taxon>
        <taxon>Pterygota</taxon>
        <taxon>Neoptera</taxon>
        <taxon>Endopterygota</taxon>
        <taxon>Diptera</taxon>
        <taxon>Nematocera</taxon>
        <taxon>Chironomoidea</taxon>
        <taxon>Chironomidae</taxon>
        <taxon>Chironominae</taxon>
        <taxon>Chironomus</taxon>
    </lineage>
</organism>
<keyword evidence="12" id="KW-1185">Reference proteome</keyword>
<dbReference type="GO" id="GO:0042761">
    <property type="term" value="P:very long-chain fatty acid biosynthetic process"/>
    <property type="evidence" value="ECO:0007669"/>
    <property type="project" value="TreeGrafter"/>
</dbReference>
<comment type="catalytic activity">
    <reaction evidence="10">
        <text>a very-long-chain acyl-CoA + malonyl-CoA + H(+) = a very-long-chain 3-oxoacyl-CoA + CO2 + CoA</text>
        <dbReference type="Rhea" id="RHEA:32727"/>
        <dbReference type="ChEBI" id="CHEBI:15378"/>
        <dbReference type="ChEBI" id="CHEBI:16526"/>
        <dbReference type="ChEBI" id="CHEBI:57287"/>
        <dbReference type="ChEBI" id="CHEBI:57384"/>
        <dbReference type="ChEBI" id="CHEBI:90725"/>
        <dbReference type="ChEBI" id="CHEBI:90736"/>
        <dbReference type="EC" id="2.3.1.199"/>
    </reaction>
</comment>
<keyword evidence="8 10" id="KW-0472">Membrane</keyword>